<reference evidence="2 3" key="1">
    <citation type="submission" date="2017-09" db="EMBL/GenBank/DDBJ databases">
        <title>Depth-based differentiation of microbial function through sediment-hosted aquifers and enrichment of novel symbionts in the deep terrestrial subsurface.</title>
        <authorList>
            <person name="Probst A.J."/>
            <person name="Ladd B."/>
            <person name="Jarett J.K."/>
            <person name="Geller-Mcgrath D.E."/>
            <person name="Sieber C.M."/>
            <person name="Emerson J.B."/>
            <person name="Anantharaman K."/>
            <person name="Thomas B.C."/>
            <person name="Malmstrom R."/>
            <person name="Stieglmeier M."/>
            <person name="Klingl A."/>
            <person name="Woyke T."/>
            <person name="Ryan C.M."/>
            <person name="Banfield J.F."/>
        </authorList>
    </citation>
    <scope>NUCLEOTIDE SEQUENCE [LARGE SCALE GENOMIC DNA]</scope>
    <source>
        <strain evidence="2">CG10_big_fil_rev_8_21_14_0_10_31_9</strain>
    </source>
</reference>
<dbReference type="Proteomes" id="UP000231602">
    <property type="component" value="Unassembled WGS sequence"/>
</dbReference>
<accession>A0A2H0REK4</accession>
<dbReference type="InterPro" id="IPR007211">
    <property type="entry name" value="DUF378"/>
</dbReference>
<protein>
    <submittedName>
        <fullName evidence="2">DUF378 domain-containing protein</fullName>
    </submittedName>
</protein>
<feature type="transmembrane region" description="Helical" evidence="1">
    <location>
        <begin position="42"/>
        <end position="59"/>
    </location>
</feature>
<sequence>MDTVKWIATLLIVIGAINWGLVGAFDFNIVETIFGAGVVSRGIYILVGISGLYSITMLMPKKQSGAGM</sequence>
<dbReference type="Pfam" id="PF04070">
    <property type="entry name" value="DUF378"/>
    <property type="match status" value="1"/>
</dbReference>
<keyword evidence="1" id="KW-0812">Transmembrane</keyword>
<evidence type="ECO:0000256" key="1">
    <source>
        <dbReference type="SAM" id="Phobius"/>
    </source>
</evidence>
<dbReference type="EMBL" id="PCXV01000017">
    <property type="protein sequence ID" value="PIR44225.1"/>
    <property type="molecule type" value="Genomic_DNA"/>
</dbReference>
<keyword evidence="1" id="KW-1133">Transmembrane helix</keyword>
<evidence type="ECO:0000313" key="2">
    <source>
        <dbReference type="EMBL" id="PIR44225.1"/>
    </source>
</evidence>
<proteinExistence type="predicted"/>
<dbReference type="AlphaFoldDB" id="A0A2H0REK4"/>
<gene>
    <name evidence="2" type="ORF">COV23_01010</name>
</gene>
<comment type="caution">
    <text evidence="2">The sequence shown here is derived from an EMBL/GenBank/DDBJ whole genome shotgun (WGS) entry which is preliminary data.</text>
</comment>
<evidence type="ECO:0000313" key="3">
    <source>
        <dbReference type="Proteomes" id="UP000231602"/>
    </source>
</evidence>
<organism evidence="2 3">
    <name type="scientific">Candidatus Wolfebacteria bacterium CG10_big_fil_rev_8_21_14_0_10_31_9</name>
    <dbReference type="NCBI Taxonomy" id="1975070"/>
    <lineage>
        <taxon>Bacteria</taxon>
        <taxon>Candidatus Wolfeibacteriota</taxon>
    </lineage>
</organism>
<keyword evidence="1" id="KW-0472">Membrane</keyword>
<dbReference type="PANTHER" id="PTHR37304:SF1">
    <property type="entry name" value="MEMBRANE PROTEIN"/>
    <property type="match status" value="1"/>
</dbReference>
<name>A0A2H0REK4_9BACT</name>
<dbReference type="PANTHER" id="PTHR37304">
    <property type="entry name" value="MEMBRANE PROTEIN-RELATED"/>
    <property type="match status" value="1"/>
</dbReference>
<feature type="transmembrane region" description="Helical" evidence="1">
    <location>
        <begin position="6"/>
        <end position="30"/>
    </location>
</feature>